<keyword evidence="10" id="KW-0472">Membrane</keyword>
<keyword evidence="5" id="KW-0677">Repeat</keyword>
<evidence type="ECO:0000313" key="12">
    <source>
        <dbReference type="EMBL" id="CBY24583.1"/>
    </source>
</evidence>
<dbReference type="Gene3D" id="1.20.120.1750">
    <property type="match status" value="1"/>
</dbReference>
<dbReference type="AlphaFoldDB" id="E4XIP9"/>
<dbReference type="Gene3D" id="3.30.40.10">
    <property type="entry name" value="Zinc/RING finger domain, C3HC4 (zinc finger)"/>
    <property type="match status" value="1"/>
</dbReference>
<evidence type="ECO:0000256" key="7">
    <source>
        <dbReference type="ARBA" id="ARBA00022786"/>
    </source>
</evidence>
<evidence type="ECO:0000313" key="13">
    <source>
        <dbReference type="Proteomes" id="UP000001307"/>
    </source>
</evidence>
<evidence type="ECO:0000256" key="2">
    <source>
        <dbReference type="ARBA" id="ARBA00012251"/>
    </source>
</evidence>
<evidence type="ECO:0000256" key="1">
    <source>
        <dbReference type="ARBA" id="ARBA00001798"/>
    </source>
</evidence>
<organism evidence="12">
    <name type="scientific">Oikopleura dioica</name>
    <name type="common">Tunicate</name>
    <dbReference type="NCBI Taxonomy" id="34765"/>
    <lineage>
        <taxon>Eukaryota</taxon>
        <taxon>Metazoa</taxon>
        <taxon>Chordata</taxon>
        <taxon>Tunicata</taxon>
        <taxon>Appendicularia</taxon>
        <taxon>Copelata</taxon>
        <taxon>Oikopleuridae</taxon>
        <taxon>Oikopleura</taxon>
    </lineage>
</organism>
<evidence type="ECO:0000256" key="9">
    <source>
        <dbReference type="SAM" id="MobiDB-lite"/>
    </source>
</evidence>
<evidence type="ECO:0000259" key="11">
    <source>
        <dbReference type="PROSITE" id="PS51873"/>
    </source>
</evidence>
<evidence type="ECO:0000256" key="4">
    <source>
        <dbReference type="ARBA" id="ARBA00022723"/>
    </source>
</evidence>
<keyword evidence="10" id="KW-0812">Transmembrane</keyword>
<dbReference type="SMART" id="SM00647">
    <property type="entry name" value="IBR"/>
    <property type="match status" value="2"/>
</dbReference>
<evidence type="ECO:0000256" key="3">
    <source>
        <dbReference type="ARBA" id="ARBA00022679"/>
    </source>
</evidence>
<dbReference type="CDD" id="cd20355">
    <property type="entry name" value="Rcat_RBR_RNF19"/>
    <property type="match status" value="1"/>
</dbReference>
<protein>
    <recommendedName>
        <fullName evidence="2">RBR-type E3 ubiquitin transferase</fullName>
        <ecNumber evidence="2">2.3.2.31</ecNumber>
    </recommendedName>
</protein>
<dbReference type="InterPro" id="IPR013083">
    <property type="entry name" value="Znf_RING/FYVE/PHD"/>
</dbReference>
<keyword evidence="3" id="KW-0808">Transferase</keyword>
<name>E4XIP9_OIKDI</name>
<accession>E4XIP9</accession>
<dbReference type="GO" id="GO:0016567">
    <property type="term" value="P:protein ubiquitination"/>
    <property type="evidence" value="ECO:0007669"/>
    <property type="project" value="InterPro"/>
</dbReference>
<dbReference type="GO" id="GO:0008270">
    <property type="term" value="F:zinc ion binding"/>
    <property type="evidence" value="ECO:0007669"/>
    <property type="project" value="UniProtKB-KW"/>
</dbReference>
<feature type="transmembrane region" description="Helical" evidence="10">
    <location>
        <begin position="385"/>
        <end position="418"/>
    </location>
</feature>
<feature type="compositionally biased region" description="Polar residues" evidence="9">
    <location>
        <begin position="556"/>
        <end position="582"/>
    </location>
</feature>
<keyword evidence="6" id="KW-0863">Zinc-finger</keyword>
<dbReference type="InterPro" id="IPR031127">
    <property type="entry name" value="E3_UB_ligase_RBR"/>
</dbReference>
<evidence type="ECO:0000256" key="5">
    <source>
        <dbReference type="ARBA" id="ARBA00022737"/>
    </source>
</evidence>
<feature type="region of interest" description="Disordered" evidence="9">
    <location>
        <begin position="41"/>
        <end position="70"/>
    </location>
</feature>
<dbReference type="CDD" id="cd20338">
    <property type="entry name" value="BRcat_RBR_RNF19"/>
    <property type="match status" value="1"/>
</dbReference>
<dbReference type="InterPro" id="IPR002867">
    <property type="entry name" value="IBR_dom"/>
</dbReference>
<evidence type="ECO:0000256" key="10">
    <source>
        <dbReference type="SAM" id="Phobius"/>
    </source>
</evidence>
<keyword evidence="13" id="KW-1185">Reference proteome</keyword>
<comment type="catalytic activity">
    <reaction evidence="1">
        <text>[E2 ubiquitin-conjugating enzyme]-S-ubiquitinyl-L-cysteine + [acceptor protein]-L-lysine = [E2 ubiquitin-conjugating enzyme]-L-cysteine + [acceptor protein]-N(6)-ubiquitinyl-L-lysine.</text>
        <dbReference type="EC" id="2.3.2.31"/>
    </reaction>
</comment>
<keyword evidence="10" id="KW-1133">Transmembrane helix</keyword>
<dbReference type="Gene3D" id="2.20.25.20">
    <property type="match status" value="1"/>
</dbReference>
<feature type="domain" description="RING-type" evidence="11">
    <location>
        <begin position="96"/>
        <end position="321"/>
    </location>
</feature>
<reference evidence="12" key="1">
    <citation type="journal article" date="2010" name="Science">
        <title>Plasticity of animal genome architecture unmasked by rapid evolution of a pelagic tunicate.</title>
        <authorList>
            <person name="Denoeud F."/>
            <person name="Henriet S."/>
            <person name="Mungpakdee S."/>
            <person name="Aury J.M."/>
            <person name="Da Silva C."/>
            <person name="Brinkmann H."/>
            <person name="Mikhaleva J."/>
            <person name="Olsen L.C."/>
            <person name="Jubin C."/>
            <person name="Canestro C."/>
            <person name="Bouquet J.M."/>
            <person name="Danks G."/>
            <person name="Poulain J."/>
            <person name="Campsteijn C."/>
            <person name="Adamski M."/>
            <person name="Cross I."/>
            <person name="Yadetie F."/>
            <person name="Muffato M."/>
            <person name="Louis A."/>
            <person name="Butcher S."/>
            <person name="Tsagkogeorga G."/>
            <person name="Konrad A."/>
            <person name="Singh S."/>
            <person name="Jensen M.F."/>
            <person name="Cong E.H."/>
            <person name="Eikeseth-Otteraa H."/>
            <person name="Noel B."/>
            <person name="Anthouard V."/>
            <person name="Porcel B.M."/>
            <person name="Kachouri-Lafond R."/>
            <person name="Nishino A."/>
            <person name="Ugolini M."/>
            <person name="Chourrout P."/>
            <person name="Nishida H."/>
            <person name="Aasland R."/>
            <person name="Huzurbazar S."/>
            <person name="Westhof E."/>
            <person name="Delsuc F."/>
            <person name="Lehrach H."/>
            <person name="Reinhardt R."/>
            <person name="Weissenbach J."/>
            <person name="Roy S.W."/>
            <person name="Artiguenave F."/>
            <person name="Postlethwait J.H."/>
            <person name="Manak J.R."/>
            <person name="Thompson E.M."/>
            <person name="Jaillon O."/>
            <person name="Du Pasquier L."/>
            <person name="Boudinot P."/>
            <person name="Liberles D.A."/>
            <person name="Volff J.N."/>
            <person name="Philippe H."/>
            <person name="Lenhard B."/>
            <person name="Roest Crollius H."/>
            <person name="Wincker P."/>
            <person name="Chourrout D."/>
        </authorList>
    </citation>
    <scope>NUCLEOTIDE SEQUENCE [LARGE SCALE GENOMIC DNA]</scope>
</reference>
<gene>
    <name evidence="12" type="ORF">GSOID_T00012473001</name>
</gene>
<keyword evidence="4" id="KW-0479">Metal-binding</keyword>
<dbReference type="PROSITE" id="PS51873">
    <property type="entry name" value="TRIAD"/>
    <property type="match status" value="1"/>
</dbReference>
<feature type="region of interest" description="Disordered" evidence="9">
    <location>
        <begin position="554"/>
        <end position="582"/>
    </location>
</feature>
<dbReference type="EC" id="2.3.2.31" evidence="2"/>
<keyword evidence="7" id="KW-0833">Ubl conjugation pathway</keyword>
<dbReference type="Proteomes" id="UP000001307">
    <property type="component" value="Unassembled WGS sequence"/>
</dbReference>
<feature type="transmembrane region" description="Helical" evidence="10">
    <location>
        <begin position="331"/>
        <end position="364"/>
    </location>
</feature>
<dbReference type="InParanoid" id="E4XIP9"/>
<keyword evidence="8" id="KW-0862">Zinc</keyword>
<dbReference type="Pfam" id="PF01485">
    <property type="entry name" value="IBR"/>
    <property type="match status" value="2"/>
</dbReference>
<dbReference type="EMBL" id="FN653056">
    <property type="protein sequence ID" value="CBY24583.1"/>
    <property type="molecule type" value="Genomic_DNA"/>
</dbReference>
<dbReference type="SUPFAM" id="SSF57850">
    <property type="entry name" value="RING/U-box"/>
    <property type="match status" value="3"/>
</dbReference>
<evidence type="ECO:0000256" key="8">
    <source>
        <dbReference type="ARBA" id="ARBA00022833"/>
    </source>
</evidence>
<dbReference type="GO" id="GO:0061630">
    <property type="term" value="F:ubiquitin protein ligase activity"/>
    <property type="evidence" value="ECO:0007669"/>
    <property type="project" value="UniProtKB-EC"/>
</dbReference>
<evidence type="ECO:0000256" key="6">
    <source>
        <dbReference type="ARBA" id="ARBA00022771"/>
    </source>
</evidence>
<dbReference type="OrthoDB" id="1431934at2759"/>
<sequence length="582" mass="64206">MKLKTGNDTKSVCSGISTLSTRSNRSRGFLRRLFSFRRRKRDDGSSTSLPIGERKDLMSSSKSSIKDEGDESLIDEEISHPLQKKSQSSRHSTVSTSLACPICFDTNQEQPEEWLLNCHPTPCVNCLVFYCLQQIDEGKLPTCMSCPEPIHPSDAKKILDSKYFEKYNEISVRHFLQRDKDTRWCPKPDCGFALIANDFASCPKITCQKKGCNTSFCYHCRGPWHADQSCDQARLTSLIETEMSFSSWTPWNKIATSLTSRALKHSAEIRPCPRCGALISKMDDGSCNHITCRCGCEFCWLCLKEISDLHYLSPSGCTFWGKQIWSKKKIVFWQIGTLVLAPPMIGLMAGVAVPATIVGVPIWTGRQIRSELKKKSEVSKSKRRALVGLGSTLAFILSPLVAGITVGVGVPVIMMYVYGVIPITLCRTGNLYFIPFPTTKSYQAHDANNPTQHIQIAEPIQRPAQQASTSLNPSISRWNETTSVNQSDDFSVSALEHGSPFPPHADISSVVALASFCSNSMSEYAVLHVQDNHNSSSASAKVSSSKTTAAIVSESAEVTNNSSSPSRQHSASTPTENLNIHI</sequence>
<proteinExistence type="predicted"/>
<dbReference type="InterPro" id="IPR044066">
    <property type="entry name" value="TRIAD_supradom"/>
</dbReference>
<dbReference type="PANTHER" id="PTHR11685">
    <property type="entry name" value="RBR FAMILY RING FINGER AND IBR DOMAIN-CONTAINING"/>
    <property type="match status" value="1"/>
</dbReference>